<dbReference type="InterPro" id="IPR006045">
    <property type="entry name" value="Cupin_1"/>
</dbReference>
<feature type="domain" description="Cupin type-1" evidence="1">
    <location>
        <begin position="77"/>
        <end position="149"/>
    </location>
</feature>
<dbReference type="PANTHER" id="PTHR36448">
    <property type="entry name" value="BLR7373 PROTEIN"/>
    <property type="match status" value="1"/>
</dbReference>
<dbReference type="Pfam" id="PF00190">
    <property type="entry name" value="Cupin_1"/>
    <property type="match status" value="1"/>
</dbReference>
<comment type="caution">
    <text evidence="2">The sequence shown here is derived from an EMBL/GenBank/DDBJ whole genome shotgun (WGS) entry which is preliminary data.</text>
</comment>
<dbReference type="Proteomes" id="UP001642406">
    <property type="component" value="Unassembled WGS sequence"/>
</dbReference>
<protein>
    <recommendedName>
        <fullName evidence="1">Cupin type-1 domain-containing protein</fullName>
    </recommendedName>
</protein>
<evidence type="ECO:0000259" key="1">
    <source>
        <dbReference type="Pfam" id="PF00190"/>
    </source>
</evidence>
<dbReference type="InterPro" id="IPR014710">
    <property type="entry name" value="RmlC-like_jellyroll"/>
</dbReference>
<dbReference type="CDD" id="cd02219">
    <property type="entry name" value="cupin_YjlB-like"/>
    <property type="match status" value="1"/>
</dbReference>
<organism evidence="2 3">
    <name type="scientific">Sporothrix bragantina</name>
    <dbReference type="NCBI Taxonomy" id="671064"/>
    <lineage>
        <taxon>Eukaryota</taxon>
        <taxon>Fungi</taxon>
        <taxon>Dikarya</taxon>
        <taxon>Ascomycota</taxon>
        <taxon>Pezizomycotina</taxon>
        <taxon>Sordariomycetes</taxon>
        <taxon>Sordariomycetidae</taxon>
        <taxon>Ophiostomatales</taxon>
        <taxon>Ophiostomataceae</taxon>
        <taxon>Sporothrix</taxon>
    </lineage>
</organism>
<evidence type="ECO:0000313" key="3">
    <source>
        <dbReference type="Proteomes" id="UP001642406"/>
    </source>
</evidence>
<dbReference type="SUPFAM" id="SSF51182">
    <property type="entry name" value="RmlC-like cupins"/>
    <property type="match status" value="1"/>
</dbReference>
<dbReference type="InterPro" id="IPR047121">
    <property type="entry name" value="YjiB-like"/>
</dbReference>
<dbReference type="InterPro" id="IPR011051">
    <property type="entry name" value="RmlC_Cupin_sf"/>
</dbReference>
<dbReference type="EMBL" id="CAWUHC010000097">
    <property type="protein sequence ID" value="CAK7231632.1"/>
    <property type="molecule type" value="Genomic_DNA"/>
</dbReference>
<accession>A0ABP0CJ52</accession>
<keyword evidence="3" id="KW-1185">Reference proteome</keyword>
<name>A0ABP0CJ52_9PEZI</name>
<dbReference type="PANTHER" id="PTHR36448:SF3">
    <property type="entry name" value="CUPIN TYPE-2 DOMAIN-CONTAINING PROTEIN"/>
    <property type="match status" value="1"/>
</dbReference>
<evidence type="ECO:0000313" key="2">
    <source>
        <dbReference type="EMBL" id="CAK7231632.1"/>
    </source>
</evidence>
<gene>
    <name evidence="2" type="ORF">SBRCBS47491_007996</name>
</gene>
<reference evidence="2 3" key="1">
    <citation type="submission" date="2024-01" db="EMBL/GenBank/DDBJ databases">
        <authorList>
            <person name="Allen C."/>
            <person name="Tagirdzhanova G."/>
        </authorList>
    </citation>
    <scope>NUCLEOTIDE SEQUENCE [LARGE SCALE GENOMIC DNA]</scope>
</reference>
<sequence>MATAAESLAPNDIRCYVLPATARIPNSPFPLVHYKGVFASEVAASPSATAATAYARFAANGWRTNWIFRYGDTQRSHYHRAHECMVVLTGTATIRFGVADTADDLDANTHGHAWEDGGLELQAEAGDVFLLPAGLAHKTYATQPRTAFQLLTPGDGHSLGPGTPDEHAATLCALSLDGYTMMGCYPADSETWDFRVGGEDVGHFEDIWSIPVPALDPVFGDRPEGIRGTWERPS</sequence>
<dbReference type="Gene3D" id="2.60.120.10">
    <property type="entry name" value="Jelly Rolls"/>
    <property type="match status" value="1"/>
</dbReference>
<proteinExistence type="predicted"/>